<dbReference type="EMBL" id="SJOL01007988">
    <property type="protein sequence ID" value="TGZ61358.1"/>
    <property type="molecule type" value="Genomic_DNA"/>
</dbReference>
<comment type="caution">
    <text evidence="2">The sequence shown here is derived from an EMBL/GenBank/DDBJ whole genome shotgun (WGS) entry which is preliminary data.</text>
</comment>
<evidence type="ECO:0000313" key="2">
    <source>
        <dbReference type="EMBL" id="TGZ61358.1"/>
    </source>
</evidence>
<feature type="compositionally biased region" description="Low complexity" evidence="1">
    <location>
        <begin position="95"/>
        <end position="108"/>
    </location>
</feature>
<feature type="compositionally biased region" description="Basic and acidic residues" evidence="1">
    <location>
        <begin position="109"/>
        <end position="132"/>
    </location>
</feature>
<accession>A0A4S2LL08</accession>
<organism evidence="2 3">
    <name type="scientific">Opisthorchis felineus</name>
    <dbReference type="NCBI Taxonomy" id="147828"/>
    <lineage>
        <taxon>Eukaryota</taxon>
        <taxon>Metazoa</taxon>
        <taxon>Spiralia</taxon>
        <taxon>Lophotrochozoa</taxon>
        <taxon>Platyhelminthes</taxon>
        <taxon>Trematoda</taxon>
        <taxon>Digenea</taxon>
        <taxon>Opisthorchiida</taxon>
        <taxon>Opisthorchiata</taxon>
        <taxon>Opisthorchiidae</taxon>
        <taxon>Opisthorchis</taxon>
    </lineage>
</organism>
<feature type="compositionally biased region" description="Polar residues" evidence="1">
    <location>
        <begin position="136"/>
        <end position="147"/>
    </location>
</feature>
<sequence length="147" mass="15883">MKSNAFSVPSSLRLKDLQIVHLPNPDLVKTRSLLSRVSNLLSEFERVPPCSLEGCAPDGRAIELNLYLPSSPQVTNSCSALRQADCDNESDDGSDTGSGCDDSSNSSAHDAHLDESKSDECTDHGVRNHPLVEELPSQQVTSDSRCE</sequence>
<dbReference type="Proteomes" id="UP000308267">
    <property type="component" value="Unassembled WGS sequence"/>
</dbReference>
<proteinExistence type="predicted"/>
<reference evidence="2 3" key="1">
    <citation type="journal article" date="2019" name="BMC Genomics">
        <title>New insights from Opisthorchis felineus genome: update on genomics of the epidemiologically important liver flukes.</title>
        <authorList>
            <person name="Ershov N.I."/>
            <person name="Mordvinov V.A."/>
            <person name="Prokhortchouk E.B."/>
            <person name="Pakharukova M.Y."/>
            <person name="Gunbin K.V."/>
            <person name="Ustyantsev K."/>
            <person name="Genaev M.A."/>
            <person name="Blinov A.G."/>
            <person name="Mazur A."/>
            <person name="Boulygina E."/>
            <person name="Tsygankova S."/>
            <person name="Khrameeva E."/>
            <person name="Chekanov N."/>
            <person name="Fan G."/>
            <person name="Xiao A."/>
            <person name="Zhang H."/>
            <person name="Xu X."/>
            <person name="Yang H."/>
            <person name="Solovyev V."/>
            <person name="Lee S.M."/>
            <person name="Liu X."/>
            <person name="Afonnikov D.A."/>
            <person name="Skryabin K.G."/>
        </authorList>
    </citation>
    <scope>NUCLEOTIDE SEQUENCE [LARGE SCALE GENOMIC DNA]</scope>
    <source>
        <strain evidence="2">AK-0245</strain>
        <tissue evidence="2">Whole organism</tissue>
    </source>
</reference>
<dbReference type="AlphaFoldDB" id="A0A4S2LL08"/>
<evidence type="ECO:0000313" key="3">
    <source>
        <dbReference type="Proteomes" id="UP000308267"/>
    </source>
</evidence>
<feature type="region of interest" description="Disordered" evidence="1">
    <location>
        <begin position="84"/>
        <end position="147"/>
    </location>
</feature>
<protein>
    <submittedName>
        <fullName evidence="2">Uncharacterized protein</fullName>
    </submittedName>
</protein>
<name>A0A4S2LL08_OPIFE</name>
<dbReference type="OrthoDB" id="6274879at2759"/>
<keyword evidence="3" id="KW-1185">Reference proteome</keyword>
<evidence type="ECO:0000256" key="1">
    <source>
        <dbReference type="SAM" id="MobiDB-lite"/>
    </source>
</evidence>
<gene>
    <name evidence="2" type="ORF">CRM22_008040</name>
</gene>